<evidence type="ECO:0000259" key="1">
    <source>
        <dbReference type="Pfam" id="PF21814"/>
    </source>
</evidence>
<evidence type="ECO:0000313" key="2">
    <source>
        <dbReference type="EMBL" id="QIN81065.1"/>
    </source>
</evidence>
<dbReference type="EMBL" id="CP045122">
    <property type="protein sequence ID" value="QIN81065.1"/>
    <property type="molecule type" value="Genomic_DNA"/>
</dbReference>
<dbReference type="AlphaFoldDB" id="A0A6G8Q3N6"/>
<accession>A0A6G8Q3N6</accession>
<dbReference type="Pfam" id="PF21814">
    <property type="entry name" value="DUF6883"/>
    <property type="match status" value="1"/>
</dbReference>
<protein>
    <recommendedName>
        <fullName evidence="1">DUF6883 domain-containing protein</fullName>
    </recommendedName>
</protein>
<keyword evidence="3" id="KW-1185">Reference proteome</keyword>
<dbReference type="KEGG" id="rmar:GBA65_21750"/>
<proteinExistence type="predicted"/>
<evidence type="ECO:0000313" key="3">
    <source>
        <dbReference type="Proteomes" id="UP000502706"/>
    </source>
</evidence>
<keyword evidence="2" id="KW-0614">Plasmid</keyword>
<organism evidence="2 3">
    <name type="scientific">Rubrobacter marinus</name>
    <dbReference type="NCBI Taxonomy" id="2653852"/>
    <lineage>
        <taxon>Bacteria</taxon>
        <taxon>Bacillati</taxon>
        <taxon>Actinomycetota</taxon>
        <taxon>Rubrobacteria</taxon>
        <taxon>Rubrobacterales</taxon>
        <taxon>Rubrobacteraceae</taxon>
        <taxon>Rubrobacter</taxon>
    </lineage>
</organism>
<dbReference type="InterPro" id="IPR049250">
    <property type="entry name" value="DUF6883"/>
</dbReference>
<geneLocation type="plasmid" evidence="2 3">
    <name>unnamed1</name>
</geneLocation>
<dbReference type="Proteomes" id="UP000502706">
    <property type="component" value="Plasmid unnamed1"/>
</dbReference>
<name>A0A6G8Q3N6_9ACTN</name>
<gene>
    <name evidence="2" type="ORF">GBA65_21750</name>
</gene>
<reference evidence="2 3" key="1">
    <citation type="submission" date="2019-10" db="EMBL/GenBank/DDBJ databases">
        <title>Rubrobacter sp nov SCSIO 52915 isolated from a deep-sea sediment in the South China Sea.</title>
        <authorList>
            <person name="Chen R.W."/>
        </authorList>
    </citation>
    <scope>NUCLEOTIDE SEQUENCE [LARGE SCALE GENOMIC DNA]</scope>
    <source>
        <strain evidence="2 3">SCSIO 52915</strain>
        <plasmid evidence="2 3">unnamed1</plasmid>
    </source>
</reference>
<dbReference type="RefSeq" id="WP_207956398.1">
    <property type="nucleotide sequence ID" value="NZ_CP045122.1"/>
</dbReference>
<sequence length="127" mass="14803">MGTGEPHPRSLPNYEAALLPEGKVRYPLRHPTKHHPFATLGFSEERGNWRELRAEIVEALPVHPATFRESTEWGRVYYVDIVIDGPAGKAAPARTGWIYLYGEDFRRLTTLYVKTTQWRRWEREGRI</sequence>
<feature type="domain" description="DUF6883" evidence="1">
    <location>
        <begin position="11"/>
        <end position="114"/>
    </location>
</feature>